<dbReference type="InterPro" id="IPR036945">
    <property type="entry name" value="DAGK_sf"/>
</dbReference>
<dbReference type="PANTHER" id="PTHR34299:SF1">
    <property type="entry name" value="DIACYLGLYCEROL KINASE"/>
    <property type="match status" value="1"/>
</dbReference>
<gene>
    <name evidence="20" type="primary">dgkA</name>
    <name evidence="20" type="ORF">WR164_08890</name>
</gene>
<comment type="subcellular location">
    <subcellularLocation>
        <location evidence="1">Cell membrane</location>
        <topology evidence="1">Multi-pass membrane protein</topology>
    </subcellularLocation>
</comment>
<dbReference type="PANTHER" id="PTHR34299">
    <property type="entry name" value="DIACYLGLYCEROL KINASE"/>
    <property type="match status" value="1"/>
</dbReference>
<feature type="binding site" evidence="18">
    <location>
        <position position="82"/>
    </location>
    <ligand>
        <name>a divalent metal cation</name>
        <dbReference type="ChEBI" id="CHEBI:60240"/>
    </ligand>
</feature>
<accession>A0A9W6ESL6</accession>
<evidence type="ECO:0000313" key="20">
    <source>
        <dbReference type="EMBL" id="GLB46910.1"/>
    </source>
</evidence>
<keyword evidence="13" id="KW-0594">Phospholipid biosynthesis</keyword>
<keyword evidence="7 17" id="KW-0547">Nucleotide-binding</keyword>
<evidence type="ECO:0000256" key="3">
    <source>
        <dbReference type="ARBA" id="ARBA00022475"/>
    </source>
</evidence>
<sequence>MGLKDKHQSFYKNQTYFQSFRHAFHGFRDLWVEERNFSFHIKMGLLVILLGLLLKINLNDWLWLLLCILAVISSEIINTLFERTSDLIVGNHYNDLVKKIKDVAAANVVIAAIFAVVVGCIIFIPIIIKLILNWR</sequence>
<dbReference type="EMBL" id="BRPL01000002">
    <property type="protein sequence ID" value="GLB46910.1"/>
    <property type="molecule type" value="Genomic_DNA"/>
</dbReference>
<evidence type="ECO:0000256" key="6">
    <source>
        <dbReference type="ARBA" id="ARBA00022692"/>
    </source>
</evidence>
<evidence type="ECO:0000256" key="17">
    <source>
        <dbReference type="PIRSR" id="PIRSR600829-3"/>
    </source>
</evidence>
<dbReference type="Gene3D" id="1.10.287.3610">
    <property type="match status" value="1"/>
</dbReference>
<evidence type="ECO:0000256" key="11">
    <source>
        <dbReference type="ARBA" id="ARBA00023098"/>
    </source>
</evidence>
<keyword evidence="6 19" id="KW-0812">Transmembrane</keyword>
<dbReference type="AlphaFoldDB" id="A0A9W6ESL6"/>
<keyword evidence="18" id="KW-0479">Metal-binding</keyword>
<feature type="binding site" evidence="18">
    <location>
        <position position="34"/>
    </location>
    <ligand>
        <name>a divalent metal cation</name>
        <dbReference type="ChEBI" id="CHEBI:60240"/>
    </ligand>
</feature>
<evidence type="ECO:0000256" key="12">
    <source>
        <dbReference type="ARBA" id="ARBA00023136"/>
    </source>
</evidence>
<keyword evidence="21" id="KW-1185">Reference proteome</keyword>
<keyword evidence="11" id="KW-0443">Lipid metabolism</keyword>
<evidence type="ECO:0000256" key="4">
    <source>
        <dbReference type="ARBA" id="ARBA00022516"/>
    </source>
</evidence>
<organism evidence="20 21">
    <name type="scientific">Philodulcilactobacillus myokoensis</name>
    <dbReference type="NCBI Taxonomy" id="2929573"/>
    <lineage>
        <taxon>Bacteria</taxon>
        <taxon>Bacillati</taxon>
        <taxon>Bacillota</taxon>
        <taxon>Bacilli</taxon>
        <taxon>Lactobacillales</taxon>
        <taxon>Lactobacillaceae</taxon>
        <taxon>Philodulcilactobacillus</taxon>
    </lineage>
</organism>
<feature type="transmembrane region" description="Helical" evidence="19">
    <location>
        <begin position="61"/>
        <end position="81"/>
    </location>
</feature>
<keyword evidence="18" id="KW-0460">Magnesium</keyword>
<evidence type="ECO:0000313" key="21">
    <source>
        <dbReference type="Proteomes" id="UP001144204"/>
    </source>
</evidence>
<feature type="transmembrane region" description="Helical" evidence="19">
    <location>
        <begin position="37"/>
        <end position="54"/>
    </location>
</feature>
<evidence type="ECO:0000256" key="13">
    <source>
        <dbReference type="ARBA" id="ARBA00023209"/>
    </source>
</evidence>
<feature type="binding site" evidence="17">
    <location>
        <begin position="101"/>
        <end position="102"/>
    </location>
    <ligand>
        <name>ATP</name>
        <dbReference type="ChEBI" id="CHEBI:30616"/>
    </ligand>
</feature>
<keyword evidence="12 19" id="KW-0472">Membrane</keyword>
<dbReference type="GO" id="GO:0016301">
    <property type="term" value="F:kinase activity"/>
    <property type="evidence" value="ECO:0007669"/>
    <property type="project" value="UniProtKB-KW"/>
</dbReference>
<evidence type="ECO:0000256" key="1">
    <source>
        <dbReference type="ARBA" id="ARBA00004651"/>
    </source>
</evidence>
<reference evidence="20" key="1">
    <citation type="submission" date="2022-07" db="EMBL/GenBank/DDBJ databases">
        <authorList>
            <person name="Kouya T."/>
            <person name="Ishiyama Y."/>
        </authorList>
    </citation>
    <scope>NUCLEOTIDE SEQUENCE</scope>
    <source>
        <strain evidence="20">WR16-4</strain>
    </source>
</reference>
<evidence type="ECO:0000256" key="15">
    <source>
        <dbReference type="PIRSR" id="PIRSR600829-1"/>
    </source>
</evidence>
<feature type="binding site" evidence="17">
    <location>
        <position position="82"/>
    </location>
    <ligand>
        <name>ATP</name>
        <dbReference type="ChEBI" id="CHEBI:30616"/>
    </ligand>
</feature>
<name>A0A9W6ESL6_9LACO</name>
<comment type="cofactor">
    <cofactor evidence="18">
        <name>Mg(2+)</name>
        <dbReference type="ChEBI" id="CHEBI:18420"/>
    </cofactor>
    <text evidence="18">Mn(2+), Zn(2+), Cd(2+) and Co(2+) support activity to lesser extents.</text>
</comment>
<keyword evidence="8 20" id="KW-0418">Kinase</keyword>
<dbReference type="Proteomes" id="UP001144204">
    <property type="component" value="Unassembled WGS sequence"/>
</dbReference>
<dbReference type="Pfam" id="PF01219">
    <property type="entry name" value="DAGK_prokar"/>
    <property type="match status" value="1"/>
</dbReference>
<feature type="active site" description="Proton acceptor" evidence="15">
    <location>
        <position position="75"/>
    </location>
</feature>
<dbReference type="GO" id="GO:0005886">
    <property type="term" value="C:plasma membrane"/>
    <property type="evidence" value="ECO:0007669"/>
    <property type="project" value="UniProtKB-SubCell"/>
</dbReference>
<protein>
    <submittedName>
        <fullName evidence="20">UDP kinase</fullName>
    </submittedName>
</protein>
<evidence type="ECO:0000256" key="8">
    <source>
        <dbReference type="ARBA" id="ARBA00022777"/>
    </source>
</evidence>
<dbReference type="InterPro" id="IPR033717">
    <property type="entry name" value="UDPK"/>
</dbReference>
<reference evidence="20" key="2">
    <citation type="journal article" date="2023" name="PLoS ONE">
        <title>Philodulcilactobacillus myokoensis gen. nov., sp. nov., a fructophilic, acidophilic, and agar-phobic lactic acid bacterium isolated from fermented vegetable extracts.</title>
        <authorList>
            <person name="Kouya T."/>
            <person name="Ishiyama Y."/>
            <person name="Ohashi S."/>
            <person name="Kumakubo R."/>
            <person name="Yamazaki T."/>
            <person name="Otaki T."/>
        </authorList>
    </citation>
    <scope>NUCLEOTIDE SEQUENCE</scope>
    <source>
        <strain evidence="20">WR16-4</strain>
    </source>
</reference>
<dbReference type="GO" id="GO:0008654">
    <property type="term" value="P:phospholipid biosynthetic process"/>
    <property type="evidence" value="ECO:0007669"/>
    <property type="project" value="UniProtKB-KW"/>
</dbReference>
<keyword evidence="3" id="KW-1003">Cell membrane</keyword>
<feature type="transmembrane region" description="Helical" evidence="19">
    <location>
        <begin position="104"/>
        <end position="132"/>
    </location>
</feature>
<keyword evidence="9 17" id="KW-0067">ATP-binding</keyword>
<keyword evidence="10 19" id="KW-1133">Transmembrane helix</keyword>
<evidence type="ECO:0000256" key="2">
    <source>
        <dbReference type="ARBA" id="ARBA00005967"/>
    </source>
</evidence>
<evidence type="ECO:0000256" key="19">
    <source>
        <dbReference type="SAM" id="Phobius"/>
    </source>
</evidence>
<dbReference type="CDD" id="cd14265">
    <property type="entry name" value="UDPK_IM_like"/>
    <property type="match status" value="1"/>
</dbReference>
<evidence type="ECO:0000256" key="16">
    <source>
        <dbReference type="PIRSR" id="PIRSR600829-2"/>
    </source>
</evidence>
<evidence type="ECO:0000256" key="10">
    <source>
        <dbReference type="ARBA" id="ARBA00022989"/>
    </source>
</evidence>
<evidence type="ECO:0000256" key="9">
    <source>
        <dbReference type="ARBA" id="ARBA00022840"/>
    </source>
</evidence>
<evidence type="ECO:0000256" key="7">
    <source>
        <dbReference type="ARBA" id="ARBA00022741"/>
    </source>
</evidence>
<dbReference type="RefSeq" id="WP_286136371.1">
    <property type="nucleotide sequence ID" value="NZ_BRPL01000002.1"/>
</dbReference>
<feature type="binding site" evidence="17">
    <location>
        <position position="34"/>
    </location>
    <ligand>
        <name>ATP</name>
        <dbReference type="ChEBI" id="CHEBI:30616"/>
    </ligand>
</feature>
<keyword evidence="4" id="KW-0444">Lipid biosynthesis</keyword>
<feature type="binding site" evidence="16">
    <location>
        <begin position="28"/>
        <end position="31"/>
    </location>
    <ligand>
        <name>substrate</name>
    </ligand>
</feature>
<comment type="caution">
    <text evidence="20">The sequence shown here is derived from an EMBL/GenBank/DDBJ whole genome shotgun (WGS) entry which is preliminary data.</text>
</comment>
<keyword evidence="14" id="KW-1208">Phospholipid metabolism</keyword>
<evidence type="ECO:0000256" key="18">
    <source>
        <dbReference type="PIRSR" id="PIRSR600829-4"/>
    </source>
</evidence>
<dbReference type="InterPro" id="IPR000829">
    <property type="entry name" value="DAGK"/>
</dbReference>
<dbReference type="GO" id="GO:0046872">
    <property type="term" value="F:metal ion binding"/>
    <property type="evidence" value="ECO:0007669"/>
    <property type="project" value="UniProtKB-KW"/>
</dbReference>
<evidence type="ECO:0000256" key="14">
    <source>
        <dbReference type="ARBA" id="ARBA00023264"/>
    </source>
</evidence>
<dbReference type="GO" id="GO:0005524">
    <property type="term" value="F:ATP binding"/>
    <property type="evidence" value="ECO:0007669"/>
    <property type="project" value="UniProtKB-KW"/>
</dbReference>
<proteinExistence type="inferred from homology"/>
<comment type="similarity">
    <text evidence="2">Belongs to the bacterial diacylglycerol kinase family.</text>
</comment>
<feature type="binding site" evidence="16">
    <location>
        <position position="75"/>
    </location>
    <ligand>
        <name>substrate</name>
    </ligand>
</feature>
<keyword evidence="5" id="KW-0808">Transferase</keyword>
<evidence type="ECO:0000256" key="5">
    <source>
        <dbReference type="ARBA" id="ARBA00022679"/>
    </source>
</evidence>